<comment type="caution">
    <text evidence="2">The sequence shown here is derived from an EMBL/GenBank/DDBJ whole genome shotgun (WGS) entry which is preliminary data.</text>
</comment>
<dbReference type="GeneID" id="80881009"/>
<sequence>MPPKRSALIRRRRRRFASASDEIDVGNNSSVSESGSSSSSISSLSEESSGDDNSEGRTEGAAVNNNQSLQDEAARPPSQRPTVIDPASTSQVPQGQGQKSVAEVNIPTTPSAVSSRPRFNSSNGWDRFPDVVDKDGQVNQAKIASSRPRAIHYLDARKIIALGEYDGRQKPRHNIYGRLDSGDGHNRNGFRPQSMAIPRSGQRHENSPFMRPNRWSSRQDQVPNYSDIVTLLLQSPLYVKIPGDTTSKIIKGYHRRQYSFSPDPRLARRPVRIYLPDMKAKIVHPPATGGNSGQAVETDETAIPSADTAASTYSKVPQIRLPVSDTISNLERPWTSASSRSHKYIDIRLEEGQNFQQVGSLQDKMLPTESVKGPQVITPHQIETSSPQPPASTSDLALGTTTEADQADGSSRSIRSAACEATGAGVAFDTPGQNQPPAFMSRDIRFSNQDTRQMSRSYYARRQFGTPRENVDYSGRRNGVVISGVPSKDDSKESENVPPPKKNENLASETAVNAALFEDDEPSAVPKVRLPPASVYSPAPTPTLEVTESKSPEMPVATESESAPPTVVTEHEAPPMQPSPVPTPLPPHSAGPAVGQPVAVLPAVPMIPQEYRLTPEVMHQPRPTKFVSVADIEPPVPRQSPVDGLQQKYTYAQRPRGFSNGYRGPRQDGAHGPVQQYYYPSQTQDNKGMMRNMVPRAYAQGGYVTSMDGMSPVAYPPVVMPNGTILPVAAPSPQPVVANVPGSTIAQETNGMVYFYDPMQYYQYYAENTTTPPQVPPVVMPVVAPTAQPVDGGIYYYSHVPQSTAYYQH</sequence>
<feature type="compositionally biased region" description="Pro residues" evidence="1">
    <location>
        <begin position="575"/>
        <end position="589"/>
    </location>
</feature>
<feature type="compositionally biased region" description="Polar residues" evidence="1">
    <location>
        <begin position="106"/>
        <end position="124"/>
    </location>
</feature>
<evidence type="ECO:0000313" key="3">
    <source>
        <dbReference type="Proteomes" id="UP001217417"/>
    </source>
</evidence>
<name>A0AAD7QWD7_9ASCO</name>
<feature type="region of interest" description="Disordered" evidence="1">
    <location>
        <begin position="1"/>
        <end position="132"/>
    </location>
</feature>
<feature type="region of interest" description="Disordered" evidence="1">
    <location>
        <begin position="655"/>
        <end position="677"/>
    </location>
</feature>
<feature type="compositionally biased region" description="Polar residues" evidence="1">
    <location>
        <begin position="87"/>
        <end position="99"/>
    </location>
</feature>
<dbReference type="AlphaFoldDB" id="A0AAD7QWD7"/>
<gene>
    <name evidence="2" type="ORF">POJ06DRAFT_235664</name>
</gene>
<accession>A0AAD7QWD7</accession>
<proteinExistence type="predicted"/>
<protein>
    <submittedName>
        <fullName evidence="2">Uncharacterized protein</fullName>
    </submittedName>
</protein>
<feature type="compositionally biased region" description="Basic residues" evidence="1">
    <location>
        <begin position="7"/>
        <end position="16"/>
    </location>
</feature>
<evidence type="ECO:0000256" key="1">
    <source>
        <dbReference type="SAM" id="MobiDB-lite"/>
    </source>
</evidence>
<dbReference type="RefSeq" id="XP_056046153.1">
    <property type="nucleotide sequence ID" value="XM_056185843.1"/>
</dbReference>
<feature type="region of interest" description="Disordered" evidence="1">
    <location>
        <begin position="468"/>
        <end position="591"/>
    </location>
</feature>
<feature type="compositionally biased region" description="Low complexity" evidence="1">
    <location>
        <begin position="25"/>
        <end position="47"/>
    </location>
</feature>
<dbReference type="EMBL" id="JARPMG010000002">
    <property type="protein sequence ID" value="KAJ8102703.1"/>
    <property type="molecule type" value="Genomic_DNA"/>
</dbReference>
<organism evidence="2 3">
    <name type="scientific">Lipomyces tetrasporus</name>
    <dbReference type="NCBI Taxonomy" id="54092"/>
    <lineage>
        <taxon>Eukaryota</taxon>
        <taxon>Fungi</taxon>
        <taxon>Dikarya</taxon>
        <taxon>Ascomycota</taxon>
        <taxon>Saccharomycotina</taxon>
        <taxon>Lipomycetes</taxon>
        <taxon>Lipomycetales</taxon>
        <taxon>Lipomycetaceae</taxon>
        <taxon>Lipomyces</taxon>
    </lineage>
</organism>
<evidence type="ECO:0000313" key="2">
    <source>
        <dbReference type="EMBL" id="KAJ8102703.1"/>
    </source>
</evidence>
<reference evidence="2" key="1">
    <citation type="submission" date="2023-03" db="EMBL/GenBank/DDBJ databases">
        <title>Near-Complete genome sequence of Lipomyces tetrasporous NRRL Y-64009, an oleaginous yeast capable of growing on lignocellulosic hydrolysates.</title>
        <authorList>
            <consortium name="Lawrence Berkeley National Laboratory"/>
            <person name="Jagtap S.S."/>
            <person name="Liu J.-J."/>
            <person name="Walukiewicz H.E."/>
            <person name="Pangilinan J."/>
            <person name="Lipzen A."/>
            <person name="Ahrendt S."/>
            <person name="Koriabine M."/>
            <person name="Cobaugh K."/>
            <person name="Salamov A."/>
            <person name="Yoshinaga Y."/>
            <person name="Ng V."/>
            <person name="Daum C."/>
            <person name="Grigoriev I.V."/>
            <person name="Slininger P.J."/>
            <person name="Dien B.S."/>
            <person name="Jin Y.-S."/>
            <person name="Rao C.V."/>
        </authorList>
    </citation>
    <scope>NUCLEOTIDE SEQUENCE</scope>
    <source>
        <strain evidence="2">NRRL Y-64009</strain>
    </source>
</reference>
<dbReference type="Proteomes" id="UP001217417">
    <property type="component" value="Unassembled WGS sequence"/>
</dbReference>
<keyword evidence="3" id="KW-1185">Reference proteome</keyword>
<feature type="region of interest" description="Disordered" evidence="1">
    <location>
        <begin position="195"/>
        <end position="218"/>
    </location>
</feature>
<feature type="region of interest" description="Disordered" evidence="1">
    <location>
        <begin position="425"/>
        <end position="451"/>
    </location>
</feature>